<proteinExistence type="predicted"/>
<evidence type="ECO:0000313" key="1">
    <source>
        <dbReference type="EMBL" id="KAF7342160.1"/>
    </source>
</evidence>
<dbReference type="EMBL" id="JACAZI010000017">
    <property type="protein sequence ID" value="KAF7342160.1"/>
    <property type="molecule type" value="Genomic_DNA"/>
</dbReference>
<accession>A0A8H7CLK6</accession>
<reference evidence="1" key="1">
    <citation type="submission" date="2020-05" db="EMBL/GenBank/DDBJ databases">
        <title>Mycena genomes resolve the evolution of fungal bioluminescence.</title>
        <authorList>
            <person name="Tsai I.J."/>
        </authorList>
    </citation>
    <scope>NUCLEOTIDE SEQUENCE</scope>
    <source>
        <strain evidence="1">CCC161011</strain>
    </source>
</reference>
<comment type="caution">
    <text evidence="1">The sequence shown here is derived from an EMBL/GenBank/DDBJ whole genome shotgun (WGS) entry which is preliminary data.</text>
</comment>
<evidence type="ECO:0000313" key="2">
    <source>
        <dbReference type="Proteomes" id="UP000620124"/>
    </source>
</evidence>
<name>A0A8H7CLK6_9AGAR</name>
<dbReference type="OrthoDB" id="3061721at2759"/>
<organism evidence="1 2">
    <name type="scientific">Mycena venus</name>
    <dbReference type="NCBI Taxonomy" id="2733690"/>
    <lineage>
        <taxon>Eukaryota</taxon>
        <taxon>Fungi</taxon>
        <taxon>Dikarya</taxon>
        <taxon>Basidiomycota</taxon>
        <taxon>Agaricomycotina</taxon>
        <taxon>Agaricomycetes</taxon>
        <taxon>Agaricomycetidae</taxon>
        <taxon>Agaricales</taxon>
        <taxon>Marasmiineae</taxon>
        <taxon>Mycenaceae</taxon>
        <taxon>Mycena</taxon>
    </lineage>
</organism>
<dbReference type="Proteomes" id="UP000620124">
    <property type="component" value="Unassembled WGS sequence"/>
</dbReference>
<dbReference type="AlphaFoldDB" id="A0A8H7CLK6"/>
<sequence length="279" mass="31425">MSEPRLPVELERKIFELAAHSHSKSIPILFLVAHRVKLWLEPILYSVVVFSDPLPGHVCFEPTHFTSAIQSQAISEHVTNLFIPFDSKQAPDLDLDLILASCSAVQNLVLFPKQTDLLPFLSSMPLRRLTIPLDDVFSPANIDFLHPLFSHITHLELMDGPLDNSRWEEYSGLALLPNLTHLSFLVQRSLRIFQGALAACPALQVLVALYWKFHVFDPAMGLESLGQDTRFVCMPAPSFAQDWQIGARGGEDFWVRAEKFIAQRVSGQIDRGTFVLREG</sequence>
<protein>
    <submittedName>
        <fullName evidence="1">Uncharacterized protein</fullName>
    </submittedName>
</protein>
<gene>
    <name evidence="1" type="ORF">MVEN_01803800</name>
</gene>
<keyword evidence="2" id="KW-1185">Reference proteome</keyword>